<dbReference type="GO" id="GO:0016491">
    <property type="term" value="F:oxidoreductase activity"/>
    <property type="evidence" value="ECO:0007669"/>
    <property type="project" value="InterPro"/>
</dbReference>
<keyword evidence="3" id="KW-1185">Reference proteome</keyword>
<gene>
    <name evidence="2" type="ordered locus">mru_0181</name>
</gene>
<evidence type="ECO:0000313" key="2">
    <source>
        <dbReference type="EMBL" id="ADC46033.1"/>
    </source>
</evidence>
<dbReference type="InterPro" id="IPR000510">
    <property type="entry name" value="Nase/OxRdtase_comp1"/>
</dbReference>
<dbReference type="NCBIfam" id="TIGR03282">
    <property type="entry name" value="methan_mark_13"/>
    <property type="match status" value="1"/>
</dbReference>
<dbReference type="EMBL" id="CP001719">
    <property type="protein sequence ID" value="ADC46033.1"/>
    <property type="molecule type" value="Genomic_DNA"/>
</dbReference>
<dbReference type="SUPFAM" id="SSF53807">
    <property type="entry name" value="Helical backbone' metal receptor"/>
    <property type="match status" value="1"/>
</dbReference>
<proteinExistence type="predicted"/>
<dbReference type="HOGENOM" id="CLU_782144_0_0_2"/>
<dbReference type="Pfam" id="PF00148">
    <property type="entry name" value="Oxidored_nitro"/>
    <property type="match status" value="1"/>
</dbReference>
<dbReference type="InterPro" id="IPR017675">
    <property type="entry name" value="CfbD"/>
</dbReference>
<dbReference type="InterPro" id="IPR052673">
    <property type="entry name" value="Ni-siroh_cyclase_CfbD"/>
</dbReference>
<organism evidence="2 3">
    <name type="scientific">Methanobrevibacter ruminantium (strain ATCC 35063 / DSM 1093 / JCM 13430 / OCM 146 / M1)</name>
    <name type="common">Methanobacterium ruminantium</name>
    <dbReference type="NCBI Taxonomy" id="634498"/>
    <lineage>
        <taxon>Archaea</taxon>
        <taxon>Methanobacteriati</taxon>
        <taxon>Methanobacteriota</taxon>
        <taxon>Methanomada group</taxon>
        <taxon>Methanobacteria</taxon>
        <taxon>Methanobacteriales</taxon>
        <taxon>Methanobacteriaceae</taxon>
        <taxon>Methanobrevibacter</taxon>
    </lineage>
</organism>
<dbReference type="STRING" id="634498.mru_0181"/>
<feature type="domain" description="Nitrogenase/oxidoreductase component 1" evidence="1">
    <location>
        <begin position="14"/>
        <end position="143"/>
    </location>
</feature>
<dbReference type="AlphaFoldDB" id="D3DZ78"/>
<dbReference type="eggNOG" id="arCOG04888">
    <property type="taxonomic scope" value="Archaea"/>
</dbReference>
<dbReference type="PANTHER" id="PTHR42846">
    <property type="entry name" value="NI-SIROHYDROCHLORIN A,C-DIAMIDE REDUCTIVE CYCLASE COMPLEX, COMPONENT CFBD"/>
    <property type="match status" value="1"/>
</dbReference>
<accession>D3DZ78</accession>
<dbReference type="Proteomes" id="UP000008680">
    <property type="component" value="Chromosome"/>
</dbReference>
<dbReference type="PANTHER" id="PTHR42846:SF1">
    <property type="entry name" value="NI-SIROHYDROCHLORIN A,C-DIAMIDE REDUCTIVE CYCLASE COMPLEX, COMPONENT CFBD"/>
    <property type="match status" value="1"/>
</dbReference>
<name>D3DZ78_METRM</name>
<protein>
    <submittedName>
        <fullName evidence="2">Methanogenesis marker protein 13</fullName>
    </submittedName>
</protein>
<sequence>MMHPRPSPIAASLYTLRDLNADVIIMHGPHGCCFRTGRLLESDGVRVVTTAMAENDFILGAADKLEETLQEAYDTFNPKLIGIVGTCASMIIGEDLKEPIENLNLDAVVIPVESHGGFGEGDNTEGAIAVLNAAVECGVIPQEEADRQNEMLRLATVVEKTRGMAQGKYIKPNFGDNKEKVAKIVVKAVKEGKNVAFVLNAKKETSYLFADILNCDFSKLFQDTDSNIKSNKDIENLHFIANLDENIGLPRIRQHAVNITKELNETGIDIECITGGLDEYPITPRKAEEYLNELNPDLVIVAGVPHALYVEELDCETIAVTDGPRLVQPLNELGYSHVIAELDAHSKTLGVDEIVDSDFGMMIRSAIEWELE</sequence>
<evidence type="ECO:0000259" key="1">
    <source>
        <dbReference type="Pfam" id="PF00148"/>
    </source>
</evidence>
<dbReference type="KEGG" id="mru:mru_0181"/>
<dbReference type="Gene3D" id="3.40.50.1980">
    <property type="entry name" value="Nitrogenase molybdenum iron protein domain"/>
    <property type="match status" value="1"/>
</dbReference>
<reference evidence="2 3" key="1">
    <citation type="journal article" date="2010" name="PLoS ONE">
        <title>The genome sequence of the rumen methanogen Methanobrevibacter ruminantium reveals new possibilities for controlling ruminant methane emissions.</title>
        <authorList>
            <person name="Leahy S.C."/>
            <person name="Kelly W.J."/>
            <person name="Altermann E."/>
            <person name="Ronimus R.S."/>
            <person name="Yeoman C.J."/>
            <person name="Pacheco D.M."/>
            <person name="Li D."/>
            <person name="Kong Z."/>
            <person name="McTavish S."/>
            <person name="Sang C."/>
            <person name="Lambie S.C."/>
            <person name="Janssen P.H."/>
            <person name="Dey D."/>
            <person name="Attwood G.T."/>
        </authorList>
    </citation>
    <scope>NUCLEOTIDE SEQUENCE [LARGE SCALE GENOMIC DNA]</scope>
    <source>
        <strain evidence="3">ATCC 35063 / DSM 1093 / JCM 13430 / OCM 146 / M1</strain>
    </source>
</reference>
<evidence type="ECO:0000313" key="3">
    <source>
        <dbReference type="Proteomes" id="UP000008680"/>
    </source>
</evidence>
<dbReference type="PATRIC" id="fig|634498.28.peg.186"/>